<name>A0A2Z6PIU1_TRISU</name>
<evidence type="ECO:0000313" key="3">
    <source>
        <dbReference type="Proteomes" id="UP000242715"/>
    </source>
</evidence>
<feature type="region of interest" description="Disordered" evidence="1">
    <location>
        <begin position="323"/>
        <end position="361"/>
    </location>
</feature>
<feature type="compositionally biased region" description="Basic and acidic residues" evidence="1">
    <location>
        <begin position="30"/>
        <end position="44"/>
    </location>
</feature>
<proteinExistence type="predicted"/>
<accession>A0A2Z6PIU1</accession>
<feature type="compositionally biased region" description="Acidic residues" evidence="1">
    <location>
        <begin position="45"/>
        <end position="59"/>
    </location>
</feature>
<feature type="region of interest" description="Disordered" evidence="1">
    <location>
        <begin position="1"/>
        <end position="72"/>
    </location>
</feature>
<dbReference type="AlphaFoldDB" id="A0A2Z6PIU1"/>
<evidence type="ECO:0008006" key="4">
    <source>
        <dbReference type="Google" id="ProtNLM"/>
    </source>
</evidence>
<dbReference type="Proteomes" id="UP000242715">
    <property type="component" value="Unassembled WGS sequence"/>
</dbReference>
<reference evidence="3" key="1">
    <citation type="journal article" date="2017" name="Front. Plant Sci.">
        <title>Climate Clever Clovers: New Paradigm to Reduce the Environmental Footprint of Ruminants by Breeding Low Methanogenic Forages Utilizing Haplotype Variation.</title>
        <authorList>
            <person name="Kaur P."/>
            <person name="Appels R."/>
            <person name="Bayer P.E."/>
            <person name="Keeble-Gagnere G."/>
            <person name="Wang J."/>
            <person name="Hirakawa H."/>
            <person name="Shirasawa K."/>
            <person name="Vercoe P."/>
            <person name="Stefanova K."/>
            <person name="Durmic Z."/>
            <person name="Nichols P."/>
            <person name="Revell C."/>
            <person name="Isobe S.N."/>
            <person name="Edwards D."/>
            <person name="Erskine W."/>
        </authorList>
    </citation>
    <scope>NUCLEOTIDE SEQUENCE [LARGE SCALE GENOMIC DNA]</scope>
    <source>
        <strain evidence="3">cv. Daliak</strain>
    </source>
</reference>
<keyword evidence="3" id="KW-1185">Reference proteome</keyword>
<protein>
    <recommendedName>
        <fullName evidence="4">Protein FAR1-RELATED SEQUENCE</fullName>
    </recommendedName>
</protein>
<gene>
    <name evidence="2" type="ORF">TSUD_243740</name>
</gene>
<feature type="compositionally biased region" description="Polar residues" evidence="1">
    <location>
        <begin position="341"/>
        <end position="356"/>
    </location>
</feature>
<sequence>MEADRQSENDVGFEDWVGDEQIDNSFDNEEYNRSDGEIRGRIDEEMSDNEESSMSEGELELSSTDNSEEEECDAEPININCMTDIMKIDMNNILSRYVRSAAGEIVQKTFLCSREGYRESNGLTLEKRKYGTMCGMLPAHIKLTEKDVQDIESHGNVEIKPYQIIGAMANSAGDFHKYWKYNKCQAVAFKKWRSIVVMVMLGMLHILHMLRKNSNVRVLEWNQLDCHVITLCVLVYLDIDELPKCLVLPRWTKIAKDSIIGSYPGGSLYWDSQVAARYSSLVKMSKDVAELVYDDLDDYNRVVDVLHAELKCLKAKHHGKGRKTNVGSGTMDVDVLDPPQVKTNGCGSNPTPTPSNRIRGPTCGGYGIIGHNRRFCPNANTFHPAITPPPNYDNLATTADLSDV</sequence>
<evidence type="ECO:0000256" key="1">
    <source>
        <dbReference type="SAM" id="MobiDB-lite"/>
    </source>
</evidence>
<dbReference type="OrthoDB" id="1427333at2759"/>
<dbReference type="EMBL" id="DF974062">
    <property type="protein sequence ID" value="GAU44677.1"/>
    <property type="molecule type" value="Genomic_DNA"/>
</dbReference>
<organism evidence="2 3">
    <name type="scientific">Trifolium subterraneum</name>
    <name type="common">Subterranean clover</name>
    <dbReference type="NCBI Taxonomy" id="3900"/>
    <lineage>
        <taxon>Eukaryota</taxon>
        <taxon>Viridiplantae</taxon>
        <taxon>Streptophyta</taxon>
        <taxon>Embryophyta</taxon>
        <taxon>Tracheophyta</taxon>
        <taxon>Spermatophyta</taxon>
        <taxon>Magnoliopsida</taxon>
        <taxon>eudicotyledons</taxon>
        <taxon>Gunneridae</taxon>
        <taxon>Pentapetalae</taxon>
        <taxon>rosids</taxon>
        <taxon>fabids</taxon>
        <taxon>Fabales</taxon>
        <taxon>Fabaceae</taxon>
        <taxon>Papilionoideae</taxon>
        <taxon>50 kb inversion clade</taxon>
        <taxon>NPAAA clade</taxon>
        <taxon>Hologalegina</taxon>
        <taxon>IRL clade</taxon>
        <taxon>Trifolieae</taxon>
        <taxon>Trifolium</taxon>
    </lineage>
</organism>
<evidence type="ECO:0000313" key="2">
    <source>
        <dbReference type="EMBL" id="GAU44677.1"/>
    </source>
</evidence>
<feature type="compositionally biased region" description="Acidic residues" evidence="1">
    <location>
        <begin position="11"/>
        <end position="29"/>
    </location>
</feature>